<dbReference type="InterPro" id="IPR012910">
    <property type="entry name" value="Plug_dom"/>
</dbReference>
<keyword evidence="3 7" id="KW-1134">Transmembrane beta strand</keyword>
<keyword evidence="10" id="KW-0675">Receptor</keyword>
<dbReference type="NCBIfam" id="TIGR04057">
    <property type="entry name" value="SusC_RagA_signa"/>
    <property type="match status" value="1"/>
</dbReference>
<accession>A0A5C7GGA0</accession>
<reference evidence="10 11" key="1">
    <citation type="submission" date="2019-08" db="EMBL/GenBank/DDBJ databases">
        <title>Seonamhaeicola sediminis sp. nov., isolated from marine sediment.</title>
        <authorList>
            <person name="Cao W.R."/>
        </authorList>
    </citation>
    <scope>NUCLEOTIDE SEQUENCE [LARGE SCALE GENOMIC DNA]</scope>
    <source>
        <strain evidence="10 11">1505</strain>
    </source>
</reference>
<comment type="similarity">
    <text evidence="7">Belongs to the TonB-dependent receptor family.</text>
</comment>
<comment type="subcellular location">
    <subcellularLocation>
        <location evidence="1 7">Cell outer membrane</location>
        <topology evidence="1 7">Multi-pass membrane protein</topology>
    </subcellularLocation>
</comment>
<protein>
    <submittedName>
        <fullName evidence="10">TonB-dependent receptor</fullName>
    </submittedName>
</protein>
<sequence length="1055" mass="114767">MRKYFCLIIFILPFTVLAQQTVKGTIKDNNALPLPGASILIKGTNTGAVSDFDGNFAIDLNTVPITLVISYLGYVTQEVLITSQTNIAIVLENDQESLDEVVVIGYGSVNKKDLTGSVVSIKPTEDIVEQSRGVEDVLRGRSAGVQVSANSPEPGGSVSVKIRGLSSLSGNSEPLYVIDGIIMDSATEDVQNPISGYTPPQGGGISGLNPADIQSIEVLKDASATAIYGSRAANGVIIITTKKGKVGKAKYNLITSLSTGSVVRNIDVLDTQSYARYQNEMREVLGQEIPYTINPDGNIFTTASEPEQIEGINWADDTYRNSLVKRSRLSISGGGEEGDYYFSGGFISNQGTFPNALAKSTDFNLKLNQNLSDKVKISAKIAATYTELNASKGPDENGGANNSMVRQVILAAPILNFSENSDLDDPDENLDGPRAWATDFDDNAEEIRLLGSLNLDYKLSDVFTYRIRLGADYRKKDRSFWYGVGLRKGNDPNGLAGVSSLSRFRYNLDNTLMFRKRFNRNHRINGTVGVLLDKRSIETSRYSASDFADKSLRADGISFGGAFTPLVLGSEDGTILSFIGRLNYTLANKYLFTGTLRADGSSNFPSGNQWGYFPAASFAWKVNEEAFLKDSKTISDLKIRLGYGEVGNQNIPAYRYLSIFDKTEALLSDATGGNLIPVVPQFLSNPDLIWETSSQYNAGLDFGFFDNRFRGTVEAYHKSSSDLLLNVSIPPSTGFATLIANQGDIENRGIEISLSGDIISNDKVNWNVFGNVSINKNEITDLGGIDPSNQFGNIGEVVGYLGTQIAGGLYFKQPANIFIVGREAGLFFGLETDGIIRTDEQLNNTETGDPLKYKGTDMRVGDVLFVDQNGDGDITDADKTIIGNPNPDFSFGFGTSFEYKNFSISALFNGVYGNDIANGNLLETAYANNTTRNVRTAAYLDAFDAVNNPNGAYPSVGVGGIGTDYTREFNDRAVEDGSFLRLSNVTLGYNVPVDQIDFIDSMKLSLTGQNLWLLTDYTGFDPEVDSFAYDPTRMGIDWGTFPNQRTFTFSVNVTF</sequence>
<dbReference type="AlphaFoldDB" id="A0A5C7GGA0"/>
<keyword evidence="5 7" id="KW-0472">Membrane</keyword>
<dbReference type="OrthoDB" id="9768177at2"/>
<dbReference type="Gene3D" id="2.40.170.20">
    <property type="entry name" value="TonB-dependent receptor, beta-barrel domain"/>
    <property type="match status" value="1"/>
</dbReference>
<evidence type="ECO:0000259" key="9">
    <source>
        <dbReference type="Pfam" id="PF07715"/>
    </source>
</evidence>
<feature type="signal peptide" evidence="8">
    <location>
        <begin position="1"/>
        <end position="18"/>
    </location>
</feature>
<comment type="caution">
    <text evidence="10">The sequence shown here is derived from an EMBL/GenBank/DDBJ whole genome shotgun (WGS) entry which is preliminary data.</text>
</comment>
<dbReference type="PROSITE" id="PS52016">
    <property type="entry name" value="TONB_DEPENDENT_REC_3"/>
    <property type="match status" value="1"/>
</dbReference>
<dbReference type="GO" id="GO:0009279">
    <property type="term" value="C:cell outer membrane"/>
    <property type="evidence" value="ECO:0007669"/>
    <property type="project" value="UniProtKB-SubCell"/>
</dbReference>
<dbReference type="InterPro" id="IPR023997">
    <property type="entry name" value="TonB-dep_OMP_SusC/RagA_CS"/>
</dbReference>
<dbReference type="SUPFAM" id="SSF56935">
    <property type="entry name" value="Porins"/>
    <property type="match status" value="1"/>
</dbReference>
<dbReference type="InterPro" id="IPR037066">
    <property type="entry name" value="Plug_dom_sf"/>
</dbReference>
<dbReference type="InterPro" id="IPR023996">
    <property type="entry name" value="TonB-dep_OMP_SusC/RagA"/>
</dbReference>
<evidence type="ECO:0000313" key="11">
    <source>
        <dbReference type="Proteomes" id="UP000321080"/>
    </source>
</evidence>
<evidence type="ECO:0000256" key="6">
    <source>
        <dbReference type="ARBA" id="ARBA00023237"/>
    </source>
</evidence>
<evidence type="ECO:0000256" key="3">
    <source>
        <dbReference type="ARBA" id="ARBA00022452"/>
    </source>
</evidence>
<dbReference type="RefSeq" id="WP_147769107.1">
    <property type="nucleotide sequence ID" value="NZ_VRKQ01000012.1"/>
</dbReference>
<evidence type="ECO:0000256" key="8">
    <source>
        <dbReference type="SAM" id="SignalP"/>
    </source>
</evidence>
<proteinExistence type="inferred from homology"/>
<dbReference type="Pfam" id="PF13715">
    <property type="entry name" value="CarbopepD_reg_2"/>
    <property type="match status" value="1"/>
</dbReference>
<keyword evidence="2 7" id="KW-0813">Transport</keyword>
<dbReference type="NCBIfam" id="TIGR04056">
    <property type="entry name" value="OMP_RagA_SusC"/>
    <property type="match status" value="1"/>
</dbReference>
<dbReference type="Gene3D" id="2.60.40.1120">
    <property type="entry name" value="Carboxypeptidase-like, regulatory domain"/>
    <property type="match status" value="1"/>
</dbReference>
<feature type="chain" id="PRO_5022686816" evidence="8">
    <location>
        <begin position="19"/>
        <end position="1055"/>
    </location>
</feature>
<evidence type="ECO:0000256" key="7">
    <source>
        <dbReference type="PROSITE-ProRule" id="PRU01360"/>
    </source>
</evidence>
<organism evidence="10 11">
    <name type="scientific">Seonamhaeicola maritimus</name>
    <dbReference type="NCBI Taxonomy" id="2591822"/>
    <lineage>
        <taxon>Bacteria</taxon>
        <taxon>Pseudomonadati</taxon>
        <taxon>Bacteroidota</taxon>
        <taxon>Flavobacteriia</taxon>
        <taxon>Flavobacteriales</taxon>
        <taxon>Flavobacteriaceae</taxon>
    </lineage>
</organism>
<dbReference type="SUPFAM" id="SSF49464">
    <property type="entry name" value="Carboxypeptidase regulatory domain-like"/>
    <property type="match status" value="1"/>
</dbReference>
<dbReference type="InterPro" id="IPR008969">
    <property type="entry name" value="CarboxyPept-like_regulatory"/>
</dbReference>
<keyword evidence="8" id="KW-0732">Signal</keyword>
<gene>
    <name evidence="10" type="ORF">FUA22_13390</name>
</gene>
<dbReference type="Gene3D" id="2.170.130.10">
    <property type="entry name" value="TonB-dependent receptor, plug domain"/>
    <property type="match status" value="1"/>
</dbReference>
<evidence type="ECO:0000256" key="2">
    <source>
        <dbReference type="ARBA" id="ARBA00022448"/>
    </source>
</evidence>
<keyword evidence="11" id="KW-1185">Reference proteome</keyword>
<keyword evidence="4 7" id="KW-0812">Transmembrane</keyword>
<name>A0A5C7GGA0_9FLAO</name>
<dbReference type="Proteomes" id="UP000321080">
    <property type="component" value="Unassembled WGS sequence"/>
</dbReference>
<evidence type="ECO:0000256" key="4">
    <source>
        <dbReference type="ARBA" id="ARBA00022692"/>
    </source>
</evidence>
<keyword evidence="6 7" id="KW-0998">Cell outer membrane</keyword>
<dbReference type="InterPro" id="IPR039426">
    <property type="entry name" value="TonB-dep_rcpt-like"/>
</dbReference>
<dbReference type="InterPro" id="IPR036942">
    <property type="entry name" value="Beta-barrel_TonB_sf"/>
</dbReference>
<feature type="domain" description="TonB-dependent receptor plug" evidence="9">
    <location>
        <begin position="111"/>
        <end position="236"/>
    </location>
</feature>
<dbReference type="EMBL" id="VRKQ01000012">
    <property type="protein sequence ID" value="TXG36078.1"/>
    <property type="molecule type" value="Genomic_DNA"/>
</dbReference>
<evidence type="ECO:0000313" key="10">
    <source>
        <dbReference type="EMBL" id="TXG36078.1"/>
    </source>
</evidence>
<evidence type="ECO:0000256" key="1">
    <source>
        <dbReference type="ARBA" id="ARBA00004571"/>
    </source>
</evidence>
<dbReference type="Pfam" id="PF07715">
    <property type="entry name" value="Plug"/>
    <property type="match status" value="1"/>
</dbReference>
<evidence type="ECO:0000256" key="5">
    <source>
        <dbReference type="ARBA" id="ARBA00023136"/>
    </source>
</evidence>